<dbReference type="RefSeq" id="WP_274198447.1">
    <property type="nucleotide sequence ID" value="NZ_JAQZAO010000001.1"/>
</dbReference>
<comment type="caution">
    <text evidence="2">The sequence shown here is derived from an EMBL/GenBank/DDBJ whole genome shotgun (WGS) entry which is preliminary data.</text>
</comment>
<evidence type="ECO:0000256" key="1">
    <source>
        <dbReference type="SAM" id="MobiDB-lite"/>
    </source>
</evidence>
<protein>
    <submittedName>
        <fullName evidence="2">Uncharacterized protein</fullName>
    </submittedName>
</protein>
<accession>A0ABT5SM31</accession>
<dbReference type="Proteomes" id="UP001300763">
    <property type="component" value="Unassembled WGS sequence"/>
</dbReference>
<organism evidence="2 3">
    <name type="scientific">Actinomycetospora lemnae</name>
    <dbReference type="NCBI Taxonomy" id="3019891"/>
    <lineage>
        <taxon>Bacteria</taxon>
        <taxon>Bacillati</taxon>
        <taxon>Actinomycetota</taxon>
        <taxon>Actinomycetes</taxon>
        <taxon>Pseudonocardiales</taxon>
        <taxon>Pseudonocardiaceae</taxon>
        <taxon>Actinomycetospora</taxon>
    </lineage>
</organism>
<feature type="compositionally biased region" description="Low complexity" evidence="1">
    <location>
        <begin position="100"/>
        <end position="111"/>
    </location>
</feature>
<evidence type="ECO:0000313" key="3">
    <source>
        <dbReference type="Proteomes" id="UP001300763"/>
    </source>
</evidence>
<evidence type="ECO:0000313" key="2">
    <source>
        <dbReference type="EMBL" id="MDD7963894.1"/>
    </source>
</evidence>
<keyword evidence="3" id="KW-1185">Reference proteome</keyword>
<dbReference type="EMBL" id="JAQZAO010000001">
    <property type="protein sequence ID" value="MDD7963894.1"/>
    <property type="molecule type" value="Genomic_DNA"/>
</dbReference>
<sequence>MSAVLYTLLVVAVGVERLGEMAVSRRNAVWAFARGGVESGRAHFPVMVVLHTGLLAGCVAEVWLAGRPFLPALGWPMLALLVACQGCGGGASRRSGRGGTRASSSCPGCRR</sequence>
<gene>
    <name evidence="2" type="ORF">PGB27_00915</name>
</gene>
<name>A0ABT5SM31_9PSEU</name>
<reference evidence="2 3" key="1">
    <citation type="submission" date="2023-02" db="EMBL/GenBank/DDBJ databases">
        <title>Genome sequencing required for Actinomycetospora new species description.</title>
        <authorList>
            <person name="Saimee Y."/>
            <person name="Duangmal K."/>
        </authorList>
    </citation>
    <scope>NUCLEOTIDE SEQUENCE [LARGE SCALE GENOMIC DNA]</scope>
    <source>
        <strain evidence="2 3">DW7H6</strain>
    </source>
</reference>
<proteinExistence type="predicted"/>
<feature type="region of interest" description="Disordered" evidence="1">
    <location>
        <begin position="88"/>
        <end position="111"/>
    </location>
</feature>